<name>A0A327YSD2_9RHOB</name>
<gene>
    <name evidence="1" type="ORF">ATI53_1001181</name>
</gene>
<sequence length="145" mass="15820">MSEAVAASEWNTRSDLSGALVAAAYEAAAQTHDDAWRETSAYQSSLIRALTPADARAALGAMLADAEHRGRDSVTVQDAAKVLMDACPNPIFDILKPVLMGEFRVNTRVFDEDGEEVWEERLLTWDTTKDVIHATLRALSGKADQ</sequence>
<evidence type="ECO:0000313" key="2">
    <source>
        <dbReference type="Proteomes" id="UP000249165"/>
    </source>
</evidence>
<comment type="caution">
    <text evidence="1">The sequence shown here is derived from an EMBL/GenBank/DDBJ whole genome shotgun (WGS) entry which is preliminary data.</text>
</comment>
<keyword evidence="2" id="KW-1185">Reference proteome</keyword>
<reference evidence="1 2" key="1">
    <citation type="submission" date="2018-06" db="EMBL/GenBank/DDBJ databases">
        <title>Genomic Encyclopedia of Archaeal and Bacterial Type Strains, Phase II (KMG-II): from individual species to whole genera.</title>
        <authorList>
            <person name="Goeker M."/>
        </authorList>
    </citation>
    <scope>NUCLEOTIDE SEQUENCE [LARGE SCALE GENOMIC DNA]</scope>
    <source>
        <strain evidence="1 2">DSM 22011</strain>
    </source>
</reference>
<organism evidence="1 2">
    <name type="scientific">Salipiger aestuarii</name>
    <dbReference type="NCBI Taxonomy" id="568098"/>
    <lineage>
        <taxon>Bacteria</taxon>
        <taxon>Pseudomonadati</taxon>
        <taxon>Pseudomonadota</taxon>
        <taxon>Alphaproteobacteria</taxon>
        <taxon>Rhodobacterales</taxon>
        <taxon>Roseobacteraceae</taxon>
        <taxon>Salipiger</taxon>
    </lineage>
</organism>
<accession>A0A327YSD2</accession>
<evidence type="ECO:0000313" key="1">
    <source>
        <dbReference type="EMBL" id="RAK24074.1"/>
    </source>
</evidence>
<dbReference type="Proteomes" id="UP000249165">
    <property type="component" value="Unassembled WGS sequence"/>
</dbReference>
<protein>
    <submittedName>
        <fullName evidence="1">Uncharacterized protein</fullName>
    </submittedName>
</protein>
<dbReference type="AlphaFoldDB" id="A0A327YSD2"/>
<dbReference type="EMBL" id="QLMG01000001">
    <property type="protein sequence ID" value="RAK24074.1"/>
    <property type="molecule type" value="Genomic_DNA"/>
</dbReference>
<proteinExistence type="predicted"/>